<dbReference type="PROSITE" id="PS50887">
    <property type="entry name" value="GGDEF"/>
    <property type="match status" value="1"/>
</dbReference>
<dbReference type="Pfam" id="PF00563">
    <property type="entry name" value="EAL"/>
    <property type="match status" value="1"/>
</dbReference>
<dbReference type="SMART" id="SM00267">
    <property type="entry name" value="GGDEF"/>
    <property type="match status" value="1"/>
</dbReference>
<dbReference type="InterPro" id="IPR000160">
    <property type="entry name" value="GGDEF_dom"/>
</dbReference>
<evidence type="ECO:0008006" key="8">
    <source>
        <dbReference type="Google" id="ProtNLM"/>
    </source>
</evidence>
<comment type="caution">
    <text evidence="6">The sequence shown here is derived from an EMBL/GenBank/DDBJ whole genome shotgun (WGS) entry which is preliminary data.</text>
</comment>
<dbReference type="RefSeq" id="WP_069702632.1">
    <property type="nucleotide sequence ID" value="NZ_MJAT01000035.1"/>
</dbReference>
<organism evidence="6 7">
    <name type="scientific">Desulfuribacillus stibiiarsenatis</name>
    <dbReference type="NCBI Taxonomy" id="1390249"/>
    <lineage>
        <taxon>Bacteria</taxon>
        <taxon>Bacillati</taxon>
        <taxon>Bacillota</taxon>
        <taxon>Desulfuribacillia</taxon>
        <taxon>Desulfuribacillales</taxon>
        <taxon>Desulfuribacillaceae</taxon>
        <taxon>Desulfuribacillus</taxon>
    </lineage>
</organism>
<dbReference type="PROSITE" id="PS50112">
    <property type="entry name" value="PAS"/>
    <property type="match status" value="1"/>
</dbReference>
<keyword evidence="1" id="KW-1133">Transmembrane helix</keyword>
<dbReference type="InterPro" id="IPR052155">
    <property type="entry name" value="Biofilm_reg_signaling"/>
</dbReference>
<dbReference type="SMART" id="SM00052">
    <property type="entry name" value="EAL"/>
    <property type="match status" value="1"/>
</dbReference>
<evidence type="ECO:0000259" key="2">
    <source>
        <dbReference type="PROSITE" id="PS50112"/>
    </source>
</evidence>
<keyword evidence="1" id="KW-0472">Membrane</keyword>
<proteinExistence type="predicted"/>
<dbReference type="InterPro" id="IPR000014">
    <property type="entry name" value="PAS"/>
</dbReference>
<dbReference type="InterPro" id="IPR043128">
    <property type="entry name" value="Rev_trsase/Diguanyl_cyclase"/>
</dbReference>
<feature type="transmembrane region" description="Helical" evidence="1">
    <location>
        <begin position="21"/>
        <end position="44"/>
    </location>
</feature>
<dbReference type="InterPro" id="IPR001633">
    <property type="entry name" value="EAL_dom"/>
</dbReference>
<protein>
    <recommendedName>
        <fullName evidence="8">Diguanylate cyclase</fullName>
    </recommendedName>
</protein>
<sequence length="647" mass="73763">MGNESNKKTIMVQSLTIPARIIGIYAFLSSAWIVFSDRLLVVFITDPNALTTAQTLKGWFFIFVTSAFLFVLIYIYVREILEQKRKAALTASVLENAVEGVMIVDKDWKIYSINKALTKITGIPKENLIGKFATELMSKFNEENFQTEIWEQIVKTGNWSGEMWAEKGNGEQYLARITISSVKNETGENTHYIVFASDITQEKFLEDKANYLALNDPLTELPNRAFIVQHMKQLLIDGQNSDYLFCVYLIDLDEFQQINECFGHDWGDTVLKEVASRLVNIDNQLTIARYSGDIFIVVQSFPRFTTEVNEQQFTTLAQSIWNIFQKPFSINQEEIFITASIGISIYPQDGQAWEYLLKNAESATQDAKRHGKNCYRLYAPDMNQRAVERLSMQNNLRLALERKEFVLHYQPQLDVHTNHIIGMEALIRWQHPALGMVSPAQFIPLAEEMGLIVAIGEWVLETACTQNRQWQEQGLPEVSMGVNLSALQFKNSNLHEIVKNVLDQSRLDAGLLDLEITEQIAMDGESSIEILQSIKELGVSISIDDFGTGYSSFKYLKEFPIKTIKIDRSFIKNIHQNEKNRGIVTAIIAMAYTLGLQVLAEGVELAEELDILKEVGCDFYQGYYFSKPLPCEEIQRLLNPPCESTNF</sequence>
<evidence type="ECO:0000256" key="1">
    <source>
        <dbReference type="SAM" id="Phobius"/>
    </source>
</evidence>
<feature type="domain" description="PAC" evidence="3">
    <location>
        <begin position="159"/>
        <end position="211"/>
    </location>
</feature>
<evidence type="ECO:0000313" key="6">
    <source>
        <dbReference type="EMBL" id="OEH84897.1"/>
    </source>
</evidence>
<dbReference type="NCBIfam" id="TIGR00254">
    <property type="entry name" value="GGDEF"/>
    <property type="match status" value="1"/>
</dbReference>
<keyword evidence="1" id="KW-0812">Transmembrane</keyword>
<dbReference type="Gene3D" id="3.20.20.450">
    <property type="entry name" value="EAL domain"/>
    <property type="match status" value="1"/>
</dbReference>
<dbReference type="InterPro" id="IPR000700">
    <property type="entry name" value="PAS-assoc_C"/>
</dbReference>
<dbReference type="Pfam" id="PF13426">
    <property type="entry name" value="PAS_9"/>
    <property type="match status" value="1"/>
</dbReference>
<dbReference type="SMART" id="SM00091">
    <property type="entry name" value="PAS"/>
    <property type="match status" value="1"/>
</dbReference>
<reference evidence="6 7" key="1">
    <citation type="submission" date="2016-09" db="EMBL/GenBank/DDBJ databases">
        <title>Desulfuribacillus arsenicus sp. nov., an obligately anaerobic, dissimilatory arsenic- and antimonate-reducing bacterium isolated from anoxic sediments.</title>
        <authorList>
            <person name="Abin C.A."/>
            <person name="Hollibaugh J.T."/>
        </authorList>
    </citation>
    <scope>NUCLEOTIDE SEQUENCE [LARGE SCALE GENOMIC DNA]</scope>
    <source>
        <strain evidence="6 7">MLFW-2</strain>
    </source>
</reference>
<dbReference type="PROSITE" id="PS50883">
    <property type="entry name" value="EAL"/>
    <property type="match status" value="1"/>
</dbReference>
<dbReference type="SUPFAM" id="SSF55073">
    <property type="entry name" value="Nucleotide cyclase"/>
    <property type="match status" value="1"/>
</dbReference>
<feature type="domain" description="GGDEF" evidence="5">
    <location>
        <begin position="243"/>
        <end position="380"/>
    </location>
</feature>
<dbReference type="NCBIfam" id="TIGR00229">
    <property type="entry name" value="sensory_box"/>
    <property type="match status" value="1"/>
</dbReference>
<accession>A0A1E5L454</accession>
<evidence type="ECO:0000313" key="7">
    <source>
        <dbReference type="Proteomes" id="UP000095255"/>
    </source>
</evidence>
<gene>
    <name evidence="6" type="ORF">BHU72_06805</name>
</gene>
<dbReference type="Pfam" id="PF00990">
    <property type="entry name" value="GGDEF"/>
    <property type="match status" value="1"/>
</dbReference>
<dbReference type="FunFam" id="3.20.20.450:FF:000001">
    <property type="entry name" value="Cyclic di-GMP phosphodiesterase yahA"/>
    <property type="match status" value="1"/>
</dbReference>
<dbReference type="Proteomes" id="UP000095255">
    <property type="component" value="Unassembled WGS sequence"/>
</dbReference>
<dbReference type="AlphaFoldDB" id="A0A1E5L454"/>
<dbReference type="PROSITE" id="PS50113">
    <property type="entry name" value="PAC"/>
    <property type="match status" value="1"/>
</dbReference>
<dbReference type="PANTHER" id="PTHR44757">
    <property type="entry name" value="DIGUANYLATE CYCLASE DGCP"/>
    <property type="match status" value="1"/>
</dbReference>
<evidence type="ECO:0000259" key="4">
    <source>
        <dbReference type="PROSITE" id="PS50883"/>
    </source>
</evidence>
<dbReference type="Gene3D" id="3.30.70.270">
    <property type="match status" value="1"/>
</dbReference>
<feature type="transmembrane region" description="Helical" evidence="1">
    <location>
        <begin position="56"/>
        <end position="77"/>
    </location>
</feature>
<dbReference type="CDD" id="cd00130">
    <property type="entry name" value="PAS"/>
    <property type="match status" value="1"/>
</dbReference>
<dbReference type="InterPro" id="IPR035919">
    <property type="entry name" value="EAL_sf"/>
</dbReference>
<dbReference type="CDD" id="cd01948">
    <property type="entry name" value="EAL"/>
    <property type="match status" value="1"/>
</dbReference>
<dbReference type="SUPFAM" id="SSF55785">
    <property type="entry name" value="PYP-like sensor domain (PAS domain)"/>
    <property type="match status" value="1"/>
</dbReference>
<dbReference type="SUPFAM" id="SSF141868">
    <property type="entry name" value="EAL domain-like"/>
    <property type="match status" value="1"/>
</dbReference>
<feature type="domain" description="EAL" evidence="4">
    <location>
        <begin position="389"/>
        <end position="642"/>
    </location>
</feature>
<evidence type="ECO:0000259" key="3">
    <source>
        <dbReference type="PROSITE" id="PS50113"/>
    </source>
</evidence>
<dbReference type="STRING" id="1390249.BHU72_06805"/>
<dbReference type="Gene3D" id="3.30.450.20">
    <property type="entry name" value="PAS domain"/>
    <property type="match status" value="1"/>
</dbReference>
<name>A0A1E5L454_9FIRM</name>
<dbReference type="PANTHER" id="PTHR44757:SF2">
    <property type="entry name" value="BIOFILM ARCHITECTURE MAINTENANCE PROTEIN MBAA"/>
    <property type="match status" value="1"/>
</dbReference>
<evidence type="ECO:0000259" key="5">
    <source>
        <dbReference type="PROSITE" id="PS50887"/>
    </source>
</evidence>
<keyword evidence="7" id="KW-1185">Reference proteome</keyword>
<dbReference type="OrthoDB" id="9759607at2"/>
<dbReference type="CDD" id="cd01949">
    <property type="entry name" value="GGDEF"/>
    <property type="match status" value="1"/>
</dbReference>
<dbReference type="InterPro" id="IPR035965">
    <property type="entry name" value="PAS-like_dom_sf"/>
</dbReference>
<dbReference type="InterPro" id="IPR029787">
    <property type="entry name" value="Nucleotide_cyclase"/>
</dbReference>
<dbReference type="EMBL" id="MJAT01000035">
    <property type="protein sequence ID" value="OEH84897.1"/>
    <property type="molecule type" value="Genomic_DNA"/>
</dbReference>
<feature type="domain" description="PAS" evidence="2">
    <location>
        <begin position="86"/>
        <end position="144"/>
    </location>
</feature>